<dbReference type="SMART" id="SM00355">
    <property type="entry name" value="ZnF_C2H2"/>
    <property type="match status" value="4"/>
</dbReference>
<evidence type="ECO:0008006" key="14">
    <source>
        <dbReference type="Google" id="ProtNLM"/>
    </source>
</evidence>
<dbReference type="InterPro" id="IPR036236">
    <property type="entry name" value="Znf_C2H2_sf"/>
</dbReference>
<dbReference type="GO" id="GO:0005634">
    <property type="term" value="C:nucleus"/>
    <property type="evidence" value="ECO:0007669"/>
    <property type="project" value="UniProtKB-SubCell"/>
</dbReference>
<dbReference type="PANTHER" id="PTHR24390">
    <property type="entry name" value="ZINC FINGER PROTEIN"/>
    <property type="match status" value="1"/>
</dbReference>
<dbReference type="CDD" id="cd07765">
    <property type="entry name" value="KRAB_A-box"/>
    <property type="match status" value="1"/>
</dbReference>
<evidence type="ECO:0000259" key="11">
    <source>
        <dbReference type="PROSITE" id="PS50805"/>
    </source>
</evidence>
<name>A0A4U1F299_MONMO</name>
<dbReference type="InterPro" id="IPR036051">
    <property type="entry name" value="KRAB_dom_sf"/>
</dbReference>
<dbReference type="InterPro" id="IPR013087">
    <property type="entry name" value="Znf_C2H2_type"/>
</dbReference>
<dbReference type="GO" id="GO:0000978">
    <property type="term" value="F:RNA polymerase II cis-regulatory region sequence-specific DNA binding"/>
    <property type="evidence" value="ECO:0007669"/>
    <property type="project" value="TreeGrafter"/>
</dbReference>
<feature type="domain" description="C2H2-type" evidence="10">
    <location>
        <begin position="244"/>
        <end position="271"/>
    </location>
</feature>
<dbReference type="PROSITE" id="PS50805">
    <property type="entry name" value="KRAB"/>
    <property type="match status" value="1"/>
</dbReference>
<feature type="domain" description="KRAB" evidence="11">
    <location>
        <begin position="585"/>
        <end position="624"/>
    </location>
</feature>
<dbReference type="AlphaFoldDB" id="A0A4U1F299"/>
<evidence type="ECO:0000256" key="6">
    <source>
        <dbReference type="ARBA" id="ARBA00022833"/>
    </source>
</evidence>
<evidence type="ECO:0000256" key="5">
    <source>
        <dbReference type="ARBA" id="ARBA00022771"/>
    </source>
</evidence>
<evidence type="ECO:0000256" key="9">
    <source>
        <dbReference type="PROSITE-ProRule" id="PRU00042"/>
    </source>
</evidence>
<dbReference type="FunFam" id="3.30.160.60:FF:000281">
    <property type="entry name" value="Zinc finger protein 558 isoform X1"/>
    <property type="match status" value="2"/>
</dbReference>
<keyword evidence="4" id="KW-0677">Repeat</keyword>
<dbReference type="PANTHER" id="PTHR24390:SF159">
    <property type="entry name" value="GROWTH FACTOR INDEPENDENT 1 TRANSCRIPTIONAL REPRESSOR"/>
    <property type="match status" value="1"/>
</dbReference>
<dbReference type="SUPFAM" id="SSF109640">
    <property type="entry name" value="KRAB domain (Kruppel-associated box)"/>
    <property type="match status" value="1"/>
</dbReference>
<proteinExistence type="inferred from homology"/>
<dbReference type="InterPro" id="IPR001909">
    <property type="entry name" value="KRAB"/>
</dbReference>
<evidence type="ECO:0000259" key="10">
    <source>
        <dbReference type="PROSITE" id="PS50157"/>
    </source>
</evidence>
<evidence type="ECO:0000256" key="1">
    <source>
        <dbReference type="ARBA" id="ARBA00004123"/>
    </source>
</evidence>
<feature type="domain" description="C2H2-type" evidence="10">
    <location>
        <begin position="216"/>
        <end position="243"/>
    </location>
</feature>
<gene>
    <name evidence="12" type="ORF">EI555_014233</name>
</gene>
<dbReference type="SUPFAM" id="SSF57667">
    <property type="entry name" value="beta-beta-alpha zinc fingers"/>
    <property type="match status" value="3"/>
</dbReference>
<accession>A0A4U1F299</accession>
<keyword evidence="5 9" id="KW-0863">Zinc-finger</keyword>
<evidence type="ECO:0000313" key="13">
    <source>
        <dbReference type="Proteomes" id="UP000308365"/>
    </source>
</evidence>
<dbReference type="EMBL" id="RWIC01000476">
    <property type="protein sequence ID" value="TKC43328.1"/>
    <property type="molecule type" value="Genomic_DNA"/>
</dbReference>
<dbReference type="Pfam" id="PF00096">
    <property type="entry name" value="zf-C2H2"/>
    <property type="match status" value="3"/>
</dbReference>
<comment type="caution">
    <text evidence="12">The sequence shown here is derived from an EMBL/GenBank/DDBJ whole genome shotgun (WGS) entry which is preliminary data.</text>
</comment>
<keyword evidence="7" id="KW-0238">DNA-binding</keyword>
<dbReference type="Gene3D" id="6.10.140.140">
    <property type="match status" value="1"/>
</dbReference>
<evidence type="ECO:0000256" key="8">
    <source>
        <dbReference type="ARBA" id="ARBA00023242"/>
    </source>
</evidence>
<evidence type="ECO:0000256" key="4">
    <source>
        <dbReference type="ARBA" id="ARBA00022737"/>
    </source>
</evidence>
<dbReference type="PROSITE" id="PS00028">
    <property type="entry name" value="ZINC_FINGER_C2H2_1"/>
    <property type="match status" value="3"/>
</dbReference>
<dbReference type="GO" id="GO:0006357">
    <property type="term" value="P:regulation of transcription by RNA polymerase II"/>
    <property type="evidence" value="ECO:0007669"/>
    <property type="project" value="TreeGrafter"/>
</dbReference>
<evidence type="ECO:0000256" key="3">
    <source>
        <dbReference type="ARBA" id="ARBA00022723"/>
    </source>
</evidence>
<dbReference type="PROSITE" id="PS50157">
    <property type="entry name" value="ZINC_FINGER_C2H2_2"/>
    <property type="match status" value="5"/>
</dbReference>
<keyword evidence="3" id="KW-0479">Metal-binding</keyword>
<feature type="non-terminal residue" evidence="12">
    <location>
        <position position="1"/>
    </location>
</feature>
<evidence type="ECO:0000256" key="7">
    <source>
        <dbReference type="ARBA" id="ARBA00023125"/>
    </source>
</evidence>
<dbReference type="Pfam" id="PF01352">
    <property type="entry name" value="KRAB"/>
    <property type="match status" value="1"/>
</dbReference>
<evidence type="ECO:0000256" key="2">
    <source>
        <dbReference type="ARBA" id="ARBA00006991"/>
    </source>
</evidence>
<dbReference type="Gene3D" id="3.30.160.60">
    <property type="entry name" value="Classic Zinc Finger"/>
    <property type="match status" value="4"/>
</dbReference>
<reference evidence="13" key="1">
    <citation type="journal article" date="2019" name="IScience">
        <title>Narwhal Genome Reveals Long-Term Low Genetic Diversity despite Current Large Abundance Size.</title>
        <authorList>
            <person name="Westbury M.V."/>
            <person name="Petersen B."/>
            <person name="Garde E."/>
            <person name="Heide-Jorgensen M.P."/>
            <person name="Lorenzen E.D."/>
        </authorList>
    </citation>
    <scope>NUCLEOTIDE SEQUENCE [LARGE SCALE GENOMIC DNA]</scope>
</reference>
<feature type="domain" description="C2H2-type" evidence="10">
    <location>
        <begin position="124"/>
        <end position="151"/>
    </location>
</feature>
<comment type="similarity">
    <text evidence="2">Belongs to the krueppel C2H2-type zinc-finger protein family.</text>
</comment>
<dbReference type="FunFam" id="3.30.160.60:FF:002343">
    <property type="entry name" value="Zinc finger protein 33A"/>
    <property type="match status" value="1"/>
</dbReference>
<evidence type="ECO:0000313" key="12">
    <source>
        <dbReference type="EMBL" id="TKC43328.1"/>
    </source>
</evidence>
<feature type="domain" description="C2H2-type" evidence="10">
    <location>
        <begin position="272"/>
        <end position="299"/>
    </location>
</feature>
<keyword evidence="6" id="KW-0862">Zinc</keyword>
<dbReference type="GO" id="GO:0008270">
    <property type="term" value="F:zinc ion binding"/>
    <property type="evidence" value="ECO:0007669"/>
    <property type="project" value="UniProtKB-KW"/>
</dbReference>
<feature type="non-terminal residue" evidence="12">
    <location>
        <position position="624"/>
    </location>
</feature>
<dbReference type="Proteomes" id="UP000308365">
    <property type="component" value="Unassembled WGS sequence"/>
</dbReference>
<feature type="domain" description="C2H2-type" evidence="10">
    <location>
        <begin position="300"/>
        <end position="324"/>
    </location>
</feature>
<organism evidence="12 13">
    <name type="scientific">Monodon monoceros</name>
    <name type="common">Narwhal</name>
    <name type="synonym">Ceratodon monodon</name>
    <dbReference type="NCBI Taxonomy" id="40151"/>
    <lineage>
        <taxon>Eukaryota</taxon>
        <taxon>Metazoa</taxon>
        <taxon>Chordata</taxon>
        <taxon>Craniata</taxon>
        <taxon>Vertebrata</taxon>
        <taxon>Euteleostomi</taxon>
        <taxon>Mammalia</taxon>
        <taxon>Eutheria</taxon>
        <taxon>Laurasiatheria</taxon>
        <taxon>Artiodactyla</taxon>
        <taxon>Whippomorpha</taxon>
        <taxon>Cetacea</taxon>
        <taxon>Odontoceti</taxon>
        <taxon>Monodontidae</taxon>
        <taxon>Monodon</taxon>
    </lineage>
</organism>
<dbReference type="GO" id="GO:0003700">
    <property type="term" value="F:DNA-binding transcription factor activity"/>
    <property type="evidence" value="ECO:0007669"/>
    <property type="project" value="TreeGrafter"/>
</dbReference>
<keyword evidence="8" id="KW-0539">Nucleus</keyword>
<dbReference type="FunFam" id="3.30.160.60:FF:000098">
    <property type="entry name" value="Zinc finger protein 614"/>
    <property type="match status" value="1"/>
</dbReference>
<protein>
    <recommendedName>
        <fullName evidence="14">KRAB domain-containing protein</fullName>
    </recommendedName>
</protein>
<comment type="subcellular location">
    <subcellularLocation>
        <location evidence="1">Nucleus</location>
    </subcellularLocation>
</comment>
<sequence length="624" mass="68805">GLVLTLDPSIKWWNPVGDWIWNCILQITFSHAAEQGEELWMPAQVDMTPATEKEAQKGPGPGCWCGVEAEAVSSEQSVYLEGVSQFRTPVAGLKTHPCDMSGPILKDLLHLTEYPWGKARQEPHICEAHGKQFWFSADLHQHHKQHSGEKFFRRDEGRDTVKSCRIYVPEKTYIHGEGRVDLPATSGLQHQVSHDRMKPHKSTELGGALSTGQKLHKCSESGKVLTRKDTLARHQRIHTGERPYECSQCGKFFSQSCDLFKHQTVHTGERPFECSECGKFFRQVSGLVEHRRVHIGERLYQCSNCGKFFSSNSNLIRHQEVHTGLMCAVSVGKSSTTDTHWFCTGGLTLEKGLMSAGSAGSPSVKAPTLTYTGEFIAVIMNAADVGKPLAASPNSFSTRKFTLEKSLMSAADVGKPSLKGQTLFGTGRFTLEKGPLSAGSVGRTSTTDTHLFSTRGLTLEKGRESTRSQLAVHLRVPSSACECSRRGKAFTQRPNLIRHKKSMLDKGFRVQGMCCLLVQPNNCPQSEALNVREEAVSPLHKGVSSSAMQLGVPRARPGIRDAAPSPLRSQNPMAAALRDPPQGGVTFPDVAVRFSWGEWKLLDEAQRRLYLSVTLDIYALISSL</sequence>